<feature type="compositionally biased region" description="Polar residues" evidence="2">
    <location>
        <begin position="54"/>
        <end position="63"/>
    </location>
</feature>
<sequence>MLQSNRFIKLPPSGSGAKKLSQKTTDVIKEMNFIRPYVKNSQDLPSNLLRLPSLENQDSNSGENIRDVEDIDPDGQSDCLRNSCHSTAKKVKTGRITNYKERKPDKDCEVDSYVTEYLKRKQVNSDNPKQLFLLSLLPDLEQMDNHQMRQFRCKVSQLIDDDILTTLALGSWQTINSHQGILASNQLSTQPADVQDWLRSTTGHLQNSQENPEYDLSAWLE</sequence>
<name>A0A9P0CPX2_9CUCU</name>
<dbReference type="Pfam" id="PF02944">
    <property type="entry name" value="BESS"/>
    <property type="match status" value="1"/>
</dbReference>
<evidence type="ECO:0000313" key="5">
    <source>
        <dbReference type="Proteomes" id="UP001153636"/>
    </source>
</evidence>
<reference evidence="4" key="1">
    <citation type="submission" date="2022-01" db="EMBL/GenBank/DDBJ databases">
        <authorList>
            <person name="King R."/>
        </authorList>
    </citation>
    <scope>NUCLEOTIDE SEQUENCE</scope>
</reference>
<organism evidence="4 5">
    <name type="scientific">Psylliodes chrysocephalus</name>
    <dbReference type="NCBI Taxonomy" id="3402493"/>
    <lineage>
        <taxon>Eukaryota</taxon>
        <taxon>Metazoa</taxon>
        <taxon>Ecdysozoa</taxon>
        <taxon>Arthropoda</taxon>
        <taxon>Hexapoda</taxon>
        <taxon>Insecta</taxon>
        <taxon>Pterygota</taxon>
        <taxon>Neoptera</taxon>
        <taxon>Endopterygota</taxon>
        <taxon>Coleoptera</taxon>
        <taxon>Polyphaga</taxon>
        <taxon>Cucujiformia</taxon>
        <taxon>Chrysomeloidea</taxon>
        <taxon>Chrysomelidae</taxon>
        <taxon>Galerucinae</taxon>
        <taxon>Alticini</taxon>
        <taxon>Psylliodes</taxon>
    </lineage>
</organism>
<dbReference type="Proteomes" id="UP001153636">
    <property type="component" value="Chromosome 16"/>
</dbReference>
<evidence type="ECO:0000313" key="4">
    <source>
        <dbReference type="EMBL" id="CAH1104098.1"/>
    </source>
</evidence>
<dbReference type="PROSITE" id="PS51031">
    <property type="entry name" value="BESS"/>
    <property type="match status" value="1"/>
</dbReference>
<dbReference type="GO" id="GO:0003677">
    <property type="term" value="F:DNA binding"/>
    <property type="evidence" value="ECO:0007669"/>
    <property type="project" value="InterPro"/>
</dbReference>
<evidence type="ECO:0000259" key="3">
    <source>
        <dbReference type="PROSITE" id="PS51031"/>
    </source>
</evidence>
<gene>
    <name evidence="4" type="ORF">PSYICH_LOCUS5272</name>
</gene>
<keyword evidence="1" id="KW-0539">Nucleus</keyword>
<feature type="domain" description="BESS" evidence="3">
    <location>
        <begin position="126"/>
        <end position="165"/>
    </location>
</feature>
<accession>A0A9P0CPX2</accession>
<evidence type="ECO:0000256" key="2">
    <source>
        <dbReference type="SAM" id="MobiDB-lite"/>
    </source>
</evidence>
<proteinExistence type="predicted"/>
<comment type="subcellular location">
    <subcellularLocation>
        <location evidence="1">Nucleus</location>
    </subcellularLocation>
</comment>
<evidence type="ECO:0000256" key="1">
    <source>
        <dbReference type="PROSITE-ProRule" id="PRU00371"/>
    </source>
</evidence>
<protein>
    <recommendedName>
        <fullName evidence="3">BESS domain-containing protein</fullName>
    </recommendedName>
</protein>
<dbReference type="GO" id="GO:0005634">
    <property type="term" value="C:nucleus"/>
    <property type="evidence" value="ECO:0007669"/>
    <property type="project" value="UniProtKB-SubCell"/>
</dbReference>
<dbReference type="AlphaFoldDB" id="A0A9P0CPX2"/>
<feature type="region of interest" description="Disordered" evidence="2">
    <location>
        <begin position="54"/>
        <end position="77"/>
    </location>
</feature>
<dbReference type="OrthoDB" id="6147983at2759"/>
<dbReference type="EMBL" id="OV651828">
    <property type="protein sequence ID" value="CAH1104098.1"/>
    <property type="molecule type" value="Genomic_DNA"/>
</dbReference>
<keyword evidence="5" id="KW-1185">Reference proteome</keyword>
<dbReference type="InterPro" id="IPR004210">
    <property type="entry name" value="BESS_motif"/>
</dbReference>